<evidence type="ECO:0000259" key="7">
    <source>
        <dbReference type="Pfam" id="PF02601"/>
    </source>
</evidence>
<reference evidence="9" key="1">
    <citation type="journal article" date="2021" name="Environ. Microbiol.">
        <title>Genomic characterization of three novel Desulfobacterota classes expand the metabolic and phylogenetic diversity of the phylum.</title>
        <authorList>
            <person name="Murphy C.L."/>
            <person name="Biggerstaff J."/>
            <person name="Eichhorn A."/>
            <person name="Ewing E."/>
            <person name="Shahan R."/>
            <person name="Soriano D."/>
            <person name="Stewart S."/>
            <person name="VanMol K."/>
            <person name="Walker R."/>
            <person name="Walters P."/>
            <person name="Elshahed M.S."/>
            <person name="Youssef N.H."/>
        </authorList>
    </citation>
    <scope>NUCLEOTIDE SEQUENCE</scope>
    <source>
        <strain evidence="9">Zod_Metabat.24</strain>
    </source>
</reference>
<gene>
    <name evidence="5 9" type="primary">xseA</name>
    <name evidence="9" type="ORF">JW984_02775</name>
</gene>
<dbReference type="GO" id="GO:0003676">
    <property type="term" value="F:nucleic acid binding"/>
    <property type="evidence" value="ECO:0007669"/>
    <property type="project" value="InterPro"/>
</dbReference>
<comment type="function">
    <text evidence="5">Bidirectionally degrades single-stranded DNA into large acid-insoluble oligonucleotides, which are then degraded further into small acid-soluble oligonucleotides.</text>
</comment>
<organism evidence="9 10">
    <name type="scientific">Candidatus Zymogenus saltonus</name>
    <dbReference type="NCBI Taxonomy" id="2844893"/>
    <lineage>
        <taxon>Bacteria</taxon>
        <taxon>Deltaproteobacteria</taxon>
        <taxon>Candidatus Zymogenia</taxon>
        <taxon>Candidatus Zymogeniales</taxon>
        <taxon>Candidatus Zymogenaceae</taxon>
        <taxon>Candidatus Zymogenus</taxon>
    </lineage>
</organism>
<dbReference type="GO" id="GO:0008855">
    <property type="term" value="F:exodeoxyribonuclease VII activity"/>
    <property type="evidence" value="ECO:0007669"/>
    <property type="project" value="UniProtKB-UniRule"/>
</dbReference>
<dbReference type="GO" id="GO:0009318">
    <property type="term" value="C:exodeoxyribonuclease VII complex"/>
    <property type="evidence" value="ECO:0007669"/>
    <property type="project" value="UniProtKB-UniRule"/>
</dbReference>
<dbReference type="PANTHER" id="PTHR30008">
    <property type="entry name" value="EXODEOXYRIBONUCLEASE 7 LARGE SUBUNIT"/>
    <property type="match status" value="1"/>
</dbReference>
<comment type="subcellular location">
    <subcellularLocation>
        <location evidence="5 6">Cytoplasm</location>
    </subcellularLocation>
</comment>
<keyword evidence="2 5" id="KW-0540">Nuclease</keyword>
<protein>
    <recommendedName>
        <fullName evidence="5">Exodeoxyribonuclease 7 large subunit</fullName>
        <ecNumber evidence="5">3.1.11.6</ecNumber>
    </recommendedName>
    <alternativeName>
        <fullName evidence="5">Exodeoxyribonuclease VII large subunit</fullName>
        <shortName evidence="5">Exonuclease VII large subunit</shortName>
    </alternativeName>
</protein>
<dbReference type="EMBL" id="JAFGIX010000012">
    <property type="protein sequence ID" value="MBN1572101.1"/>
    <property type="molecule type" value="Genomic_DNA"/>
</dbReference>
<dbReference type="Pfam" id="PF13742">
    <property type="entry name" value="tRNA_anti_2"/>
    <property type="match status" value="2"/>
</dbReference>
<evidence type="ECO:0000259" key="8">
    <source>
        <dbReference type="Pfam" id="PF13742"/>
    </source>
</evidence>
<accession>A0A9D8PJH0</accession>
<dbReference type="GO" id="GO:0006308">
    <property type="term" value="P:DNA catabolic process"/>
    <property type="evidence" value="ECO:0007669"/>
    <property type="project" value="UniProtKB-UniRule"/>
</dbReference>
<dbReference type="InterPro" id="IPR020579">
    <property type="entry name" value="Exonuc_VII_lsu_C"/>
</dbReference>
<feature type="domain" description="Exonuclease VII large subunit C-terminal" evidence="7">
    <location>
        <begin position="166"/>
        <end position="379"/>
    </location>
</feature>
<dbReference type="GO" id="GO:0005737">
    <property type="term" value="C:cytoplasm"/>
    <property type="evidence" value="ECO:0007669"/>
    <property type="project" value="UniProtKB-SubCell"/>
</dbReference>
<dbReference type="PANTHER" id="PTHR30008:SF0">
    <property type="entry name" value="EXODEOXYRIBONUCLEASE 7 LARGE SUBUNIT"/>
    <property type="match status" value="1"/>
</dbReference>
<evidence type="ECO:0000256" key="6">
    <source>
        <dbReference type="RuleBase" id="RU004355"/>
    </source>
</evidence>
<evidence type="ECO:0000256" key="2">
    <source>
        <dbReference type="ARBA" id="ARBA00022722"/>
    </source>
</evidence>
<sequence length="443" mass="49152">MESGFKRIYTVSEITSEIADKLEKEFPFVWVEGEITGLRRPASGHIYFSLKDEDASLRCVMFKQNTRYLSVITTDFADDDDYEGGGERESDDESNQPSLFAFRPAARKTAPFRPEDGQHVLVMGRIGVYAARGEYQLVAEVIEPVGIGTMTLALERLKEDLKEKGYFDPERKKPLPFLPKKIAVVTSPTGAALFDILKVIYQRHPKAHVIVCPARVQGEGAELEIAHAIDLVNENGLADVIICGRGGGSLEDLMPFNTKEVADAAFRSKIPIVSAVGHEIDFTILDFTADVRAPTPTAAAEMVVPRIDDLLMTIDTAFERLTAGAEDALTKRKRELTNLLKRLRTPEDSIELMRRRIEAMARLFVTSVSGKLDERKIRFWSAASALKKMSPRDVLARGYAVVRRADTGEVIRNAGQIEVGETAEISLHTGSLTANVVKRDIKD</sequence>
<dbReference type="AlphaFoldDB" id="A0A9D8PJH0"/>
<keyword evidence="4 5" id="KW-0269">Exonuclease</keyword>
<feature type="domain" description="OB-fold nucleic acid binding" evidence="8">
    <location>
        <begin position="9"/>
        <end position="71"/>
    </location>
</feature>
<evidence type="ECO:0000256" key="5">
    <source>
        <dbReference type="HAMAP-Rule" id="MF_00378"/>
    </source>
</evidence>
<dbReference type="HAMAP" id="MF_00378">
    <property type="entry name" value="Exonuc_7_L"/>
    <property type="match status" value="1"/>
</dbReference>
<evidence type="ECO:0000313" key="10">
    <source>
        <dbReference type="Proteomes" id="UP000809273"/>
    </source>
</evidence>
<name>A0A9D8PJH0_9DELT</name>
<keyword evidence="3 5" id="KW-0378">Hydrolase</keyword>
<comment type="subunit">
    <text evidence="5">Heterooligomer composed of large and small subunits.</text>
</comment>
<evidence type="ECO:0000256" key="4">
    <source>
        <dbReference type="ARBA" id="ARBA00022839"/>
    </source>
</evidence>
<reference evidence="9" key="2">
    <citation type="submission" date="2021-01" db="EMBL/GenBank/DDBJ databases">
        <authorList>
            <person name="Hahn C.R."/>
            <person name="Youssef N.H."/>
            <person name="Elshahed M."/>
        </authorList>
    </citation>
    <scope>NUCLEOTIDE SEQUENCE</scope>
    <source>
        <strain evidence="9">Zod_Metabat.24</strain>
    </source>
</reference>
<feature type="domain" description="OB-fold nucleic acid binding" evidence="8">
    <location>
        <begin position="92"/>
        <end position="142"/>
    </location>
</feature>
<evidence type="ECO:0000256" key="1">
    <source>
        <dbReference type="ARBA" id="ARBA00022490"/>
    </source>
</evidence>
<keyword evidence="1 5" id="KW-0963">Cytoplasm</keyword>
<dbReference type="InterPro" id="IPR003753">
    <property type="entry name" value="Exonuc_VII_L"/>
</dbReference>
<dbReference type="InterPro" id="IPR025824">
    <property type="entry name" value="OB-fold_nuc-bd_dom"/>
</dbReference>
<comment type="caution">
    <text evidence="9">The sequence shown here is derived from an EMBL/GenBank/DDBJ whole genome shotgun (WGS) entry which is preliminary data.</text>
</comment>
<proteinExistence type="inferred from homology"/>
<dbReference type="CDD" id="cd04489">
    <property type="entry name" value="ExoVII_LU_OBF"/>
    <property type="match status" value="1"/>
</dbReference>
<evidence type="ECO:0000313" key="9">
    <source>
        <dbReference type="EMBL" id="MBN1572101.1"/>
    </source>
</evidence>
<comment type="catalytic activity">
    <reaction evidence="5 6">
        <text>Exonucleolytic cleavage in either 5'- to 3'- or 3'- to 5'-direction to yield nucleoside 5'-phosphates.</text>
        <dbReference type="EC" id="3.1.11.6"/>
    </reaction>
</comment>
<dbReference type="Proteomes" id="UP000809273">
    <property type="component" value="Unassembled WGS sequence"/>
</dbReference>
<dbReference type="EC" id="3.1.11.6" evidence="5"/>
<dbReference type="Pfam" id="PF02601">
    <property type="entry name" value="Exonuc_VII_L"/>
    <property type="match status" value="1"/>
</dbReference>
<evidence type="ECO:0000256" key="3">
    <source>
        <dbReference type="ARBA" id="ARBA00022801"/>
    </source>
</evidence>
<comment type="similarity">
    <text evidence="5 6">Belongs to the XseA family.</text>
</comment>
<dbReference type="NCBIfam" id="TIGR00237">
    <property type="entry name" value="xseA"/>
    <property type="match status" value="1"/>
</dbReference>